<proteinExistence type="inferred from homology"/>
<dbReference type="PANTHER" id="PTHR46300:SF11">
    <property type="entry name" value="OXIDOREDUCTASE, PUTATIVE-RELATED"/>
    <property type="match status" value="1"/>
</dbReference>
<evidence type="ECO:0000313" key="12">
    <source>
        <dbReference type="Proteomes" id="UP001465668"/>
    </source>
</evidence>
<dbReference type="PRINTS" id="PR00463">
    <property type="entry name" value="EP450I"/>
</dbReference>
<dbReference type="Gene3D" id="3.40.50.150">
    <property type="entry name" value="Vaccinia Virus protein VP39"/>
    <property type="match status" value="1"/>
</dbReference>
<dbReference type="PROSITE" id="PS00086">
    <property type="entry name" value="CYTOCHROME_P450"/>
    <property type="match status" value="1"/>
</dbReference>
<dbReference type="Pfam" id="PF00891">
    <property type="entry name" value="Methyltransf_2"/>
    <property type="match status" value="1"/>
</dbReference>
<organism evidence="11 12">
    <name type="scientific">Seiridium cardinale</name>
    <dbReference type="NCBI Taxonomy" id="138064"/>
    <lineage>
        <taxon>Eukaryota</taxon>
        <taxon>Fungi</taxon>
        <taxon>Dikarya</taxon>
        <taxon>Ascomycota</taxon>
        <taxon>Pezizomycotina</taxon>
        <taxon>Sordariomycetes</taxon>
        <taxon>Xylariomycetidae</taxon>
        <taxon>Amphisphaeriales</taxon>
        <taxon>Sporocadaceae</taxon>
        <taxon>Seiridium</taxon>
    </lineage>
</organism>
<sequence>MILGESVLFGTGLALAVTGLFATYLLVDRWLQSWKLSTIPSPDGNVLLWGRLSLPPNAPDVMRGWASQYGELFRLRIGWYDWVVINSPEAFKEIMDKQSLSTSSKIPAPIGHDIVTKGLRIFTMKYGPQWRSQRSIMHRLLAPKPTLEFVPSQEFEIKHLLHQLAFNNEDQKSFFDHIRRMSLSIVAATTYGRRIESQDDPDMRSAGETAALLGSITRPGVFIEDDVPLLGKLPKFLHPSCAKAQKYADIILRGKMSAWNRLKAEVETGVAAPSFGRDLVEGELKDKKLTDEDAAWLTGGLVDAGAEITAVVIHNLILYLAATPTAQAKAHQELDRVVGRSRAPRFRDVQNLPYVRACVKEILRLCPVPPWAIKHFTDAEVTYKHHRIPKGTVLLANTSFIHWDPDRYPEPWAFRPERFLHHPKSSVEYSVTPDPRQRDNFTFGGGRRICPATRLAENTLDITAANMLWAFEIQPPTTKNEDGQNMVGTIDTSPDAFQKSSFNGPKPFRIRFVPRSKAHLDLVQAGWETARQTGYELRDKPTLSSGPKPAPTPLQALAARITLHADALATTTHGLSHPPRSLGPTPENPSSLLPAGAPTWARAEQVALRDALAEAQILATDASEFVHELAVGNNQFACVRWLCHFNIPLILPLSPGQIEAAGEPVDRTGSDASRHTFPTKSYAAIAEAAGVPEHQLRSIARMAMLAGFLAEPEPGHVCHSSLSAAMAAQPQLFEWARFVTSSSSLMVSAMVEATERWGEDRAANHTAYAIAWDTDLTVFGHVAADPDLQGRWASYMRALTQSEGMTVKHLVEGWRCGWDALVARGAVLVDVGGSAGHVSVALARAFPGLRAIVQDRVEVVQRARAENAPGLIEEGLGVTFEIHDFFTPQPVRPQGWEDQGRGDVYLLRQILHDWGDEEAIKILRHLASALERSGPDARLIVMDTVLPLPGQGSSRTEEARLRVRDLTMLQAHNAHERSKTQWQGLLERAHPALRIKRIVQPFKSLMAILEVAFEAEE</sequence>
<protein>
    <submittedName>
        <fullName evidence="11">O-methyltransferase domain-containing protein</fullName>
    </submittedName>
</protein>
<keyword evidence="4" id="KW-0949">S-adenosyl-L-methionine</keyword>
<dbReference type="EMBL" id="JARVKM010000035">
    <property type="protein sequence ID" value="KAK9775323.1"/>
    <property type="molecule type" value="Genomic_DNA"/>
</dbReference>
<evidence type="ECO:0000256" key="2">
    <source>
        <dbReference type="ARBA" id="ARBA00022603"/>
    </source>
</evidence>
<dbReference type="SUPFAM" id="SSF48264">
    <property type="entry name" value="Cytochrome P450"/>
    <property type="match status" value="1"/>
</dbReference>
<evidence type="ECO:0000256" key="4">
    <source>
        <dbReference type="ARBA" id="ARBA00022691"/>
    </source>
</evidence>
<dbReference type="InterPro" id="IPR002401">
    <property type="entry name" value="Cyt_P450_E_grp-I"/>
</dbReference>
<keyword evidence="9" id="KW-0812">Transmembrane</keyword>
<dbReference type="Pfam" id="PF00067">
    <property type="entry name" value="p450"/>
    <property type="match status" value="1"/>
</dbReference>
<dbReference type="InterPro" id="IPR016461">
    <property type="entry name" value="COMT-like"/>
</dbReference>
<gene>
    <name evidence="11" type="ORF">SCAR479_07999</name>
</gene>
<dbReference type="CDD" id="cd11065">
    <property type="entry name" value="CYP64-like"/>
    <property type="match status" value="1"/>
</dbReference>
<dbReference type="InterPro" id="IPR001077">
    <property type="entry name" value="COMT_C"/>
</dbReference>
<feature type="region of interest" description="Disordered" evidence="8">
    <location>
        <begin position="572"/>
        <end position="592"/>
    </location>
</feature>
<evidence type="ECO:0000256" key="9">
    <source>
        <dbReference type="SAM" id="Phobius"/>
    </source>
</evidence>
<dbReference type="InterPro" id="IPR017972">
    <property type="entry name" value="Cyt_P450_CS"/>
</dbReference>
<evidence type="ECO:0000256" key="7">
    <source>
        <dbReference type="ARBA" id="ARBA00023004"/>
    </source>
</evidence>
<dbReference type="InterPro" id="IPR050364">
    <property type="entry name" value="Cytochrome_P450_fung"/>
</dbReference>
<dbReference type="SUPFAM" id="SSF53335">
    <property type="entry name" value="S-adenosyl-L-methionine-dependent methyltransferases"/>
    <property type="match status" value="1"/>
</dbReference>
<comment type="caution">
    <text evidence="11">The sequence shown here is derived from an EMBL/GenBank/DDBJ whole genome shotgun (WGS) entry which is preliminary data.</text>
</comment>
<dbReference type="PROSITE" id="PS51683">
    <property type="entry name" value="SAM_OMT_II"/>
    <property type="match status" value="1"/>
</dbReference>
<evidence type="ECO:0000256" key="8">
    <source>
        <dbReference type="SAM" id="MobiDB-lite"/>
    </source>
</evidence>
<keyword evidence="6" id="KW-0560">Oxidoreductase</keyword>
<comment type="similarity">
    <text evidence="1">Belongs to the cytochrome P450 family.</text>
</comment>
<reference evidence="11 12" key="1">
    <citation type="submission" date="2024-02" db="EMBL/GenBank/DDBJ databases">
        <title>First draft genome assembly of two strains of Seiridium cardinale.</title>
        <authorList>
            <person name="Emiliani G."/>
            <person name="Scali E."/>
        </authorList>
    </citation>
    <scope>NUCLEOTIDE SEQUENCE [LARGE SCALE GENOMIC DNA]</scope>
    <source>
        <strain evidence="11 12">BM-138-000479</strain>
    </source>
</reference>
<accession>A0ABR2XNE3</accession>
<keyword evidence="3" id="KW-0808">Transferase</keyword>
<evidence type="ECO:0000256" key="5">
    <source>
        <dbReference type="ARBA" id="ARBA00022723"/>
    </source>
</evidence>
<dbReference type="InterPro" id="IPR036396">
    <property type="entry name" value="Cyt_P450_sf"/>
</dbReference>
<keyword evidence="9" id="KW-0472">Membrane</keyword>
<name>A0ABR2XNE3_9PEZI</name>
<dbReference type="InterPro" id="IPR001128">
    <property type="entry name" value="Cyt_P450"/>
</dbReference>
<evidence type="ECO:0000256" key="6">
    <source>
        <dbReference type="ARBA" id="ARBA00023002"/>
    </source>
</evidence>
<evidence type="ECO:0000259" key="10">
    <source>
        <dbReference type="Pfam" id="PF00891"/>
    </source>
</evidence>
<feature type="transmembrane region" description="Helical" evidence="9">
    <location>
        <begin position="6"/>
        <end position="27"/>
    </location>
</feature>
<feature type="domain" description="O-methyltransferase C-terminal" evidence="10">
    <location>
        <begin position="778"/>
        <end position="989"/>
    </location>
</feature>
<dbReference type="Proteomes" id="UP001465668">
    <property type="component" value="Unassembled WGS sequence"/>
</dbReference>
<evidence type="ECO:0000256" key="3">
    <source>
        <dbReference type="ARBA" id="ARBA00022679"/>
    </source>
</evidence>
<dbReference type="PANTHER" id="PTHR46300">
    <property type="entry name" value="P450, PUTATIVE (EUROFUNG)-RELATED-RELATED"/>
    <property type="match status" value="1"/>
</dbReference>
<keyword evidence="12" id="KW-1185">Reference proteome</keyword>
<evidence type="ECO:0000313" key="11">
    <source>
        <dbReference type="EMBL" id="KAK9775323.1"/>
    </source>
</evidence>
<evidence type="ECO:0000256" key="1">
    <source>
        <dbReference type="ARBA" id="ARBA00010617"/>
    </source>
</evidence>
<keyword evidence="7" id="KW-0408">Iron</keyword>
<dbReference type="InterPro" id="IPR029063">
    <property type="entry name" value="SAM-dependent_MTases_sf"/>
</dbReference>
<dbReference type="Gene3D" id="1.10.630.10">
    <property type="entry name" value="Cytochrome P450"/>
    <property type="match status" value="1"/>
</dbReference>
<keyword evidence="2" id="KW-0489">Methyltransferase</keyword>
<keyword evidence="9" id="KW-1133">Transmembrane helix</keyword>
<keyword evidence="5" id="KW-0479">Metal-binding</keyword>